<gene>
    <name evidence="1" type="ORF">POM88_025639</name>
</gene>
<dbReference type="AlphaFoldDB" id="A0AAD8I7D7"/>
<dbReference type="EMBL" id="JAUIZM010000006">
    <property type="protein sequence ID" value="KAK1378895.1"/>
    <property type="molecule type" value="Genomic_DNA"/>
</dbReference>
<keyword evidence="2" id="KW-1185">Reference proteome</keyword>
<accession>A0AAD8I7D7</accession>
<organism evidence="1 2">
    <name type="scientific">Heracleum sosnowskyi</name>
    <dbReference type="NCBI Taxonomy" id="360622"/>
    <lineage>
        <taxon>Eukaryota</taxon>
        <taxon>Viridiplantae</taxon>
        <taxon>Streptophyta</taxon>
        <taxon>Embryophyta</taxon>
        <taxon>Tracheophyta</taxon>
        <taxon>Spermatophyta</taxon>
        <taxon>Magnoliopsida</taxon>
        <taxon>eudicotyledons</taxon>
        <taxon>Gunneridae</taxon>
        <taxon>Pentapetalae</taxon>
        <taxon>asterids</taxon>
        <taxon>campanulids</taxon>
        <taxon>Apiales</taxon>
        <taxon>Apiaceae</taxon>
        <taxon>Apioideae</taxon>
        <taxon>apioid superclade</taxon>
        <taxon>Tordylieae</taxon>
        <taxon>Tordyliinae</taxon>
        <taxon>Heracleum</taxon>
    </lineage>
</organism>
<reference evidence="1" key="1">
    <citation type="submission" date="2023-02" db="EMBL/GenBank/DDBJ databases">
        <title>Genome of toxic invasive species Heracleum sosnowskyi carries increased number of genes despite the absence of recent whole-genome duplications.</title>
        <authorList>
            <person name="Schelkunov M."/>
            <person name="Shtratnikova V."/>
            <person name="Makarenko M."/>
            <person name="Klepikova A."/>
            <person name="Omelchenko D."/>
            <person name="Novikova G."/>
            <person name="Obukhova E."/>
            <person name="Bogdanov V."/>
            <person name="Penin A."/>
            <person name="Logacheva M."/>
        </authorList>
    </citation>
    <scope>NUCLEOTIDE SEQUENCE</scope>
    <source>
        <strain evidence="1">Hsosn_3</strain>
        <tissue evidence="1">Leaf</tissue>
    </source>
</reference>
<evidence type="ECO:0000313" key="2">
    <source>
        <dbReference type="Proteomes" id="UP001237642"/>
    </source>
</evidence>
<reference evidence="1" key="2">
    <citation type="submission" date="2023-05" db="EMBL/GenBank/DDBJ databases">
        <authorList>
            <person name="Schelkunov M.I."/>
        </authorList>
    </citation>
    <scope>NUCLEOTIDE SEQUENCE</scope>
    <source>
        <strain evidence="1">Hsosn_3</strain>
        <tissue evidence="1">Leaf</tissue>
    </source>
</reference>
<proteinExistence type="predicted"/>
<dbReference type="Proteomes" id="UP001237642">
    <property type="component" value="Unassembled WGS sequence"/>
</dbReference>
<sequence length="109" mass="12625">MMSCLSLTFAFPYISCYTTRGSLYKLWKSLRQPSKHLDRSWERQLVAEQICSAAGFGVYTQALILNEKPFFNEPRYDNALLLACRAYMEEIYRQINGATRIPETERGAN</sequence>
<evidence type="ECO:0000313" key="1">
    <source>
        <dbReference type="EMBL" id="KAK1378895.1"/>
    </source>
</evidence>
<protein>
    <submittedName>
        <fullName evidence="1">Uncharacterized protein</fullName>
    </submittedName>
</protein>
<comment type="caution">
    <text evidence="1">The sequence shown here is derived from an EMBL/GenBank/DDBJ whole genome shotgun (WGS) entry which is preliminary data.</text>
</comment>
<name>A0AAD8I7D7_9APIA</name>